<keyword evidence="3" id="KW-1185">Reference proteome</keyword>
<dbReference type="Proteomes" id="UP001165063">
    <property type="component" value="Unassembled WGS sequence"/>
</dbReference>
<feature type="compositionally biased region" description="Basic and acidic residues" evidence="1">
    <location>
        <begin position="36"/>
        <end position="45"/>
    </location>
</feature>
<proteinExistence type="predicted"/>
<accession>A0A9W7DKX6</accession>
<feature type="region of interest" description="Disordered" evidence="1">
    <location>
        <begin position="18"/>
        <end position="114"/>
    </location>
</feature>
<comment type="caution">
    <text evidence="2">The sequence shown here is derived from an EMBL/GenBank/DDBJ whole genome shotgun (WGS) entry which is preliminary data.</text>
</comment>
<evidence type="ECO:0000256" key="1">
    <source>
        <dbReference type="SAM" id="MobiDB-lite"/>
    </source>
</evidence>
<feature type="compositionally biased region" description="Low complexity" evidence="1">
    <location>
        <begin position="95"/>
        <end position="111"/>
    </location>
</feature>
<feature type="compositionally biased region" description="Polar residues" evidence="1">
    <location>
        <begin position="20"/>
        <end position="35"/>
    </location>
</feature>
<feature type="compositionally biased region" description="Polar residues" evidence="1">
    <location>
        <begin position="53"/>
        <end position="68"/>
    </location>
</feature>
<dbReference type="EMBL" id="BSXU01002570">
    <property type="protein sequence ID" value="GMG38509.1"/>
    <property type="molecule type" value="Genomic_DNA"/>
</dbReference>
<dbReference type="OrthoDB" id="3994162at2759"/>
<evidence type="ECO:0000313" key="3">
    <source>
        <dbReference type="Proteomes" id="UP001165063"/>
    </source>
</evidence>
<name>A0A9W7DKX6_AMBMO</name>
<gene>
    <name evidence="2" type="ORF">Amon01_000496700</name>
</gene>
<sequence>MANGGHKHDVRRQLFRGITRISSHNKSQSQTQSHQNARDEMKDQLHPQPPVQPRQQSNDGSVNAPTKSGSRRSLIKRNNLITPTIPKRSSKIAFTPTSTHSTTSTATSVSSDLNTLNGSSRVIIHKDDDTDMNEFVYKTFSSKHPLRTSKIRAFEQAELTTRLYFSTEKELNNSHNTGNNEQEFIKPGKKYKHRSSSLVGLKDRSDSNQKDDNTIVEQVPGLSKEEIKAIFGSDGLSRKNELMDSILYGGGYLYDEDFSHMTAAERRLSIMKNALRTLNEEELLQKKLKSSGLDRVFQSTPQFLRDLKQDEIEMWELLNKEYEEEMEQVVSIRREDTLKQLRKSDIMTPDDVTKRIKMELDNYSGDDDDDY</sequence>
<evidence type="ECO:0000313" key="2">
    <source>
        <dbReference type="EMBL" id="GMG38509.1"/>
    </source>
</evidence>
<organism evidence="2 3">
    <name type="scientific">Ambrosiozyma monospora</name>
    <name type="common">Yeast</name>
    <name type="synonym">Endomycopsis monosporus</name>
    <dbReference type="NCBI Taxonomy" id="43982"/>
    <lineage>
        <taxon>Eukaryota</taxon>
        <taxon>Fungi</taxon>
        <taxon>Dikarya</taxon>
        <taxon>Ascomycota</taxon>
        <taxon>Saccharomycotina</taxon>
        <taxon>Pichiomycetes</taxon>
        <taxon>Pichiales</taxon>
        <taxon>Pichiaceae</taxon>
        <taxon>Ambrosiozyma</taxon>
    </lineage>
</organism>
<protein>
    <submittedName>
        <fullName evidence="2">Unnamed protein product</fullName>
    </submittedName>
</protein>
<dbReference type="AlphaFoldDB" id="A0A9W7DKX6"/>
<feature type="region of interest" description="Disordered" evidence="1">
    <location>
        <begin position="170"/>
        <end position="190"/>
    </location>
</feature>
<feature type="compositionally biased region" description="Polar residues" evidence="1">
    <location>
        <begin position="173"/>
        <end position="182"/>
    </location>
</feature>
<reference evidence="2" key="1">
    <citation type="submission" date="2023-04" db="EMBL/GenBank/DDBJ databases">
        <title>Ambrosiozyma monospora NBRC 1965.</title>
        <authorList>
            <person name="Ichikawa N."/>
            <person name="Sato H."/>
            <person name="Tonouchi N."/>
        </authorList>
    </citation>
    <scope>NUCLEOTIDE SEQUENCE</scope>
    <source>
        <strain evidence="2">NBRC 1965</strain>
    </source>
</reference>